<dbReference type="Pfam" id="PF02535">
    <property type="entry name" value="Zip"/>
    <property type="match status" value="1"/>
</dbReference>
<gene>
    <name evidence="6" type="ORF">J2Z42_001042</name>
</gene>
<dbReference type="EMBL" id="JAGGLM010000004">
    <property type="protein sequence ID" value="MBP2032377.1"/>
    <property type="molecule type" value="Genomic_DNA"/>
</dbReference>
<feature type="transmembrane region" description="Helical" evidence="5">
    <location>
        <begin position="219"/>
        <end position="239"/>
    </location>
</feature>
<evidence type="ECO:0000256" key="2">
    <source>
        <dbReference type="ARBA" id="ARBA00022692"/>
    </source>
</evidence>
<dbReference type="RefSeq" id="WP_209701483.1">
    <property type="nucleotide sequence ID" value="NZ_JAGGLM010000004.1"/>
</dbReference>
<comment type="subcellular location">
    <subcellularLocation>
        <location evidence="1">Membrane</location>
        <topology evidence="1">Multi-pass membrane protein</topology>
    </subcellularLocation>
</comment>
<keyword evidence="4 5" id="KW-0472">Membrane</keyword>
<evidence type="ECO:0000256" key="4">
    <source>
        <dbReference type="ARBA" id="ARBA00023136"/>
    </source>
</evidence>
<organism evidence="6 7">
    <name type="scientific">Clostridium algifaecis</name>
    <dbReference type="NCBI Taxonomy" id="1472040"/>
    <lineage>
        <taxon>Bacteria</taxon>
        <taxon>Bacillati</taxon>
        <taxon>Bacillota</taxon>
        <taxon>Clostridia</taxon>
        <taxon>Eubacteriales</taxon>
        <taxon>Clostridiaceae</taxon>
        <taxon>Clostridium</taxon>
    </lineage>
</organism>
<name>A0ABS4KQR6_9CLOT</name>
<evidence type="ECO:0000313" key="6">
    <source>
        <dbReference type="EMBL" id="MBP2032377.1"/>
    </source>
</evidence>
<reference evidence="6 7" key="1">
    <citation type="submission" date="2021-03" db="EMBL/GenBank/DDBJ databases">
        <title>Genomic Encyclopedia of Type Strains, Phase IV (KMG-IV): sequencing the most valuable type-strain genomes for metagenomic binning, comparative biology and taxonomic classification.</title>
        <authorList>
            <person name="Goeker M."/>
        </authorList>
    </citation>
    <scope>NUCLEOTIDE SEQUENCE [LARGE SCALE GENOMIC DNA]</scope>
    <source>
        <strain evidence="6 7">DSM 28783</strain>
    </source>
</reference>
<accession>A0ABS4KQR6</accession>
<evidence type="ECO:0000313" key="7">
    <source>
        <dbReference type="Proteomes" id="UP001519307"/>
    </source>
</evidence>
<sequence>MHINITDIVIIGSVVSLLGTMIGAFLGIIVKNPSKKFIGTIVGFAAGLMLSVVVFDLIPEAINRWSFFNTIIFAVLGVIMMAAVDSRINVEHLNKHLKVAFMAAIGLMIHNFPEGIIMGCGFSAGGSLGIKMCLIIAIHDIPEGLAVSAPLMSSNIKKYKILLYAFITAFPTAIGTFFGAFIGGISESILGICLSVAAGIMLYVVCGEMIPESSRLWDGITSTLGILCGIILGLIIVHVL</sequence>
<keyword evidence="2 5" id="KW-0812">Transmembrane</keyword>
<dbReference type="PANTHER" id="PTHR16950">
    <property type="entry name" value="ZINC TRANSPORTER SLC39A7 HISTIDINE-RICH MEMBRANE PROTEIN KE4"/>
    <property type="match status" value="1"/>
</dbReference>
<dbReference type="InterPro" id="IPR003689">
    <property type="entry name" value="ZIP"/>
</dbReference>
<evidence type="ECO:0000256" key="1">
    <source>
        <dbReference type="ARBA" id="ARBA00004141"/>
    </source>
</evidence>
<feature type="transmembrane region" description="Helical" evidence="5">
    <location>
        <begin position="6"/>
        <end position="30"/>
    </location>
</feature>
<proteinExistence type="predicted"/>
<keyword evidence="7" id="KW-1185">Reference proteome</keyword>
<feature type="transmembrane region" description="Helical" evidence="5">
    <location>
        <begin position="65"/>
        <end position="84"/>
    </location>
</feature>
<feature type="transmembrane region" description="Helical" evidence="5">
    <location>
        <begin position="188"/>
        <end position="207"/>
    </location>
</feature>
<feature type="transmembrane region" description="Helical" evidence="5">
    <location>
        <begin position="37"/>
        <end position="59"/>
    </location>
</feature>
<dbReference type="PANTHER" id="PTHR16950:SF16">
    <property type="entry name" value="ZINC TRANSPORTER ZIP13"/>
    <property type="match status" value="1"/>
</dbReference>
<evidence type="ECO:0000256" key="3">
    <source>
        <dbReference type="ARBA" id="ARBA00022989"/>
    </source>
</evidence>
<protein>
    <submittedName>
        <fullName evidence="6">ZIP family zinc transporter</fullName>
    </submittedName>
</protein>
<keyword evidence="3 5" id="KW-1133">Transmembrane helix</keyword>
<comment type="caution">
    <text evidence="6">The sequence shown here is derived from an EMBL/GenBank/DDBJ whole genome shotgun (WGS) entry which is preliminary data.</text>
</comment>
<feature type="transmembrane region" description="Helical" evidence="5">
    <location>
        <begin position="161"/>
        <end position="182"/>
    </location>
</feature>
<dbReference type="Proteomes" id="UP001519307">
    <property type="component" value="Unassembled WGS sequence"/>
</dbReference>
<evidence type="ECO:0000256" key="5">
    <source>
        <dbReference type="SAM" id="Phobius"/>
    </source>
</evidence>